<accession>A0A085MVD6</accession>
<dbReference type="EMBL" id="KL367632">
    <property type="protein sequence ID" value="KFD61182.1"/>
    <property type="molecule type" value="Genomic_DNA"/>
</dbReference>
<gene>
    <name evidence="1" type="ORF">M514_26615</name>
</gene>
<name>A0A085MVD6_9BILA</name>
<evidence type="ECO:0000313" key="1">
    <source>
        <dbReference type="EMBL" id="KFD61182.1"/>
    </source>
</evidence>
<reference evidence="1" key="1">
    <citation type="journal article" date="2014" name="Nat. Genet.">
        <title>Genome and transcriptome of the porcine whipworm Trichuris suis.</title>
        <authorList>
            <person name="Jex A.R."/>
            <person name="Nejsum P."/>
            <person name="Schwarz E.M."/>
            <person name="Hu L."/>
            <person name="Young N.D."/>
            <person name="Hall R.S."/>
            <person name="Korhonen P.K."/>
            <person name="Liao S."/>
            <person name="Thamsborg S."/>
            <person name="Xia J."/>
            <person name="Xu P."/>
            <person name="Wang S."/>
            <person name="Scheerlinck J.P."/>
            <person name="Hofmann A."/>
            <person name="Sternberg P.W."/>
            <person name="Wang J."/>
            <person name="Gasser R.B."/>
        </authorList>
    </citation>
    <scope>NUCLEOTIDE SEQUENCE [LARGE SCALE GENOMIC DNA]</scope>
    <source>
        <strain evidence="1">DCEP-RM93F</strain>
    </source>
</reference>
<proteinExistence type="predicted"/>
<protein>
    <submittedName>
        <fullName evidence="1">Uncharacterized protein</fullName>
    </submittedName>
</protein>
<sequence>MSCTAFKLKANQTINLRCFSRVSNRTPQTHHYSFIALPVPSNSWTVVPISHLHSFPQVISCFGDTCSRNFVALRRNPLAGVQSVAVTCSFHCYVNPTSSRNRAATIALMWPNLLLTGRSA</sequence>
<dbReference type="Proteomes" id="UP000030758">
    <property type="component" value="Unassembled WGS sequence"/>
</dbReference>
<organism evidence="1">
    <name type="scientific">Trichuris suis</name>
    <name type="common">pig whipworm</name>
    <dbReference type="NCBI Taxonomy" id="68888"/>
    <lineage>
        <taxon>Eukaryota</taxon>
        <taxon>Metazoa</taxon>
        <taxon>Ecdysozoa</taxon>
        <taxon>Nematoda</taxon>
        <taxon>Enoplea</taxon>
        <taxon>Dorylaimia</taxon>
        <taxon>Trichinellida</taxon>
        <taxon>Trichuridae</taxon>
        <taxon>Trichuris</taxon>
    </lineage>
</organism>
<dbReference type="AlphaFoldDB" id="A0A085MVD6"/>